<dbReference type="PANTHER" id="PTHR46116:SF15">
    <property type="entry name" value="(E3-INDEPENDENT) E2 UBIQUITIN-CONJUGATING ENZYME"/>
    <property type="match status" value="1"/>
</dbReference>
<dbReference type="EMBL" id="PZQS01000001">
    <property type="protein sequence ID" value="PVD38758.1"/>
    <property type="molecule type" value="Genomic_DNA"/>
</dbReference>
<feature type="domain" description="UBE2O-like SH3-B" evidence="4">
    <location>
        <begin position="538"/>
        <end position="607"/>
    </location>
</feature>
<organism evidence="7 8">
    <name type="scientific">Pomacea canaliculata</name>
    <name type="common">Golden apple snail</name>
    <dbReference type="NCBI Taxonomy" id="400727"/>
    <lineage>
        <taxon>Eukaryota</taxon>
        <taxon>Metazoa</taxon>
        <taxon>Spiralia</taxon>
        <taxon>Lophotrochozoa</taxon>
        <taxon>Mollusca</taxon>
        <taxon>Gastropoda</taxon>
        <taxon>Caenogastropoda</taxon>
        <taxon>Architaenioglossa</taxon>
        <taxon>Ampullarioidea</taxon>
        <taxon>Ampullariidae</taxon>
        <taxon>Pomacea</taxon>
    </lineage>
</organism>
<feature type="region of interest" description="Disordered" evidence="3">
    <location>
        <begin position="342"/>
        <end position="362"/>
    </location>
</feature>
<accession>A0A2T7PZB9</accession>
<comment type="caution">
    <text evidence="7">The sequence shown here is derived from an EMBL/GenBank/DDBJ whole genome shotgun (WGS) entry which is preliminary data.</text>
</comment>
<dbReference type="Pfam" id="PF23044">
    <property type="entry name" value="SH3-C_UBE2O"/>
    <property type="match status" value="1"/>
</dbReference>
<gene>
    <name evidence="7" type="ORF">C0Q70_01381</name>
</gene>
<evidence type="ECO:0000256" key="3">
    <source>
        <dbReference type="SAM" id="MobiDB-lite"/>
    </source>
</evidence>
<dbReference type="AlphaFoldDB" id="A0A2T7PZB9"/>
<name>A0A2T7PZB9_POMCA</name>
<reference evidence="7 8" key="1">
    <citation type="submission" date="2018-04" db="EMBL/GenBank/DDBJ databases">
        <title>The genome of golden apple snail Pomacea canaliculata provides insight into stress tolerance and invasive adaptation.</title>
        <authorList>
            <person name="Liu C."/>
            <person name="Liu B."/>
            <person name="Ren Y."/>
            <person name="Zhang Y."/>
            <person name="Wang H."/>
            <person name="Li S."/>
            <person name="Jiang F."/>
            <person name="Yin L."/>
            <person name="Zhang G."/>
            <person name="Qian W."/>
            <person name="Fan W."/>
        </authorList>
    </citation>
    <scope>NUCLEOTIDE SEQUENCE [LARGE SCALE GENOMIC DNA]</scope>
    <source>
        <strain evidence="7">SZHN2017</strain>
        <tissue evidence="7">Muscle</tissue>
    </source>
</reference>
<evidence type="ECO:0000256" key="2">
    <source>
        <dbReference type="ARBA" id="ARBA00022786"/>
    </source>
</evidence>
<keyword evidence="2" id="KW-0833">Ubl conjugation pathway</keyword>
<proteinExistence type="predicted"/>
<dbReference type="Proteomes" id="UP000245119">
    <property type="component" value="Linkage Group LG1"/>
</dbReference>
<evidence type="ECO:0000313" key="8">
    <source>
        <dbReference type="Proteomes" id="UP000245119"/>
    </source>
</evidence>
<dbReference type="OrthoDB" id="47801at2759"/>
<evidence type="ECO:0000259" key="5">
    <source>
        <dbReference type="Pfam" id="PF23044"/>
    </source>
</evidence>
<feature type="domain" description="UBE2O-like tandem tSH3-B" evidence="6">
    <location>
        <begin position="134"/>
        <end position="284"/>
    </location>
</feature>
<dbReference type="GO" id="GO:0061631">
    <property type="term" value="F:ubiquitin conjugating enzyme activity"/>
    <property type="evidence" value="ECO:0007669"/>
    <property type="project" value="TreeGrafter"/>
</dbReference>
<evidence type="ECO:0000259" key="4">
    <source>
        <dbReference type="Pfam" id="PF23043"/>
    </source>
</evidence>
<dbReference type="Pfam" id="PF23043">
    <property type="entry name" value="SH3-B_UBE2O"/>
    <property type="match status" value="1"/>
</dbReference>
<feature type="region of interest" description="Disordered" evidence="3">
    <location>
        <begin position="674"/>
        <end position="720"/>
    </location>
</feature>
<feature type="compositionally biased region" description="Low complexity" evidence="3">
    <location>
        <begin position="448"/>
        <end position="458"/>
    </location>
</feature>
<feature type="compositionally biased region" description="Basic and acidic residues" evidence="3">
    <location>
        <begin position="430"/>
        <end position="440"/>
    </location>
</feature>
<dbReference type="InterPro" id="IPR057735">
    <property type="entry name" value="UBE2O-like_tSH3-B"/>
</dbReference>
<evidence type="ECO:0000256" key="1">
    <source>
        <dbReference type="ARBA" id="ARBA00022679"/>
    </source>
</evidence>
<protein>
    <submittedName>
        <fullName evidence="7">Uncharacterized protein</fullName>
    </submittedName>
</protein>
<feature type="domain" description="UBE2O-like SH3-C" evidence="5">
    <location>
        <begin position="608"/>
        <end position="672"/>
    </location>
</feature>
<dbReference type="InterPro" id="IPR057733">
    <property type="entry name" value="UBE2O-like_SH3-B"/>
</dbReference>
<feature type="region of interest" description="Disordered" evidence="3">
    <location>
        <begin position="417"/>
        <end position="489"/>
    </location>
</feature>
<dbReference type="Pfam" id="PF23046">
    <property type="entry name" value="tSH3-B_UBE2O"/>
    <property type="match status" value="1"/>
</dbReference>
<dbReference type="InterPro" id="IPR057734">
    <property type="entry name" value="UBE2O-like_SH3-C"/>
</dbReference>
<dbReference type="STRING" id="400727.A0A2T7PZB9"/>
<sequence length="773" mass="86810">MAASSLFEEDEVCHVAPDKTFIYGLVLETAETVSSDEDDDSQRDVCKKGCVRVAWHPKGRESVDIPENKVLLVDRAFRPGDAVRQLVAGRNTQCGTVQDLDVLCHLHITGTDKYIYGVSSKNLSPCIPVHRYEECYVSLDNWLGDIEEITNMVTLLLPDGARCQVDEKDICSLEDITEKRSETSIFFEEYWYPGQQVKGVLNDLSSVTWLNPTLLYNARNVQTKKNSTFYATVEKVETQVICVHWICRGHSKVGSGSENSMQPPPQEVRGNDIQRLQLVDWFEHCNVKLGDKMFYTIQESDVIETQQPKHRFVPFAAQDVTSERLSEITYCTEELLRSFDGKNGRLPKRKGSKKGIDATSSQTLTSENVSVIEVKLVVNATISDSQITRGPISGSFQSCAKTSVSTSAVNVGCRDIEGDADDEYEDMDDDNKGYGKGDDAKSEEESDAGSNSSALSASGMKRRKCNKQVSMPTKSRRNVSRHKAKRRRPVPEIQLTPGTRVATEVCYTFTWVNVMWQDGTMEERVPSVKLFPLNHLDELEFFPGFFVVDSKVEDSCNEYGVVMSCDHFERTCQVKWLKPYEVGHGTFPSEVIKATEVSVYDIKEHPDYRFRPGHSVIRVAGFEDVDQTLQAVGQVIKLNADGTITVKWTDNSTTTSYPQDLYIVDDIGDYSDSSWGIAESSEDDESDVSWETEEEEEQKEDGEDSMAEREDNDLSSLKNLSEEKRKKIQELLSQGQTHFIELHALCSAQIARASSNSSVTSEISTALHHQFHA</sequence>
<evidence type="ECO:0000259" key="6">
    <source>
        <dbReference type="Pfam" id="PF23046"/>
    </source>
</evidence>
<keyword evidence="8" id="KW-1185">Reference proteome</keyword>
<evidence type="ECO:0000313" key="7">
    <source>
        <dbReference type="EMBL" id="PVD38758.1"/>
    </source>
</evidence>
<dbReference type="PANTHER" id="PTHR46116">
    <property type="entry name" value="(E3-INDEPENDENT) E2 UBIQUITIN-CONJUGATING ENZYME"/>
    <property type="match status" value="1"/>
</dbReference>
<keyword evidence="1" id="KW-0808">Transferase</keyword>
<feature type="compositionally biased region" description="Acidic residues" evidence="3">
    <location>
        <begin position="418"/>
        <end position="429"/>
    </location>
</feature>
<feature type="compositionally biased region" description="Acidic residues" evidence="3">
    <location>
        <begin position="680"/>
        <end position="713"/>
    </location>
</feature>
<feature type="compositionally biased region" description="Basic residues" evidence="3">
    <location>
        <begin position="474"/>
        <end position="488"/>
    </location>
</feature>